<dbReference type="SUPFAM" id="SSF69318">
    <property type="entry name" value="Integrin alpha N-terminal domain"/>
    <property type="match status" value="2"/>
</dbReference>
<gene>
    <name evidence="3" type="ORF">D4741_05405</name>
</gene>
<keyword evidence="1 2" id="KW-0732">Signal</keyword>
<protein>
    <recommendedName>
        <fullName evidence="5">Cadherin domain-containing protein</fullName>
    </recommendedName>
</protein>
<dbReference type="PANTHER" id="PTHR46580">
    <property type="entry name" value="SENSOR KINASE-RELATED"/>
    <property type="match status" value="1"/>
</dbReference>
<dbReference type="SUPFAM" id="SSF50978">
    <property type="entry name" value="WD40 repeat-like"/>
    <property type="match status" value="1"/>
</dbReference>
<dbReference type="RefSeq" id="WP_119852263.1">
    <property type="nucleotide sequence ID" value="NZ_QYSE01000001.1"/>
</dbReference>
<accession>A0A3A3EMC5</accession>
<dbReference type="InterPro" id="IPR015943">
    <property type="entry name" value="WD40/YVTN_repeat-like_dom_sf"/>
</dbReference>
<proteinExistence type="predicted"/>
<dbReference type="PANTHER" id="PTHR46580:SF4">
    <property type="entry name" value="ATP_GTP-BINDING PROTEIN"/>
    <property type="match status" value="1"/>
</dbReference>
<dbReference type="Pfam" id="PF17963">
    <property type="entry name" value="Big_9"/>
    <property type="match status" value="2"/>
</dbReference>
<evidence type="ECO:0000256" key="2">
    <source>
        <dbReference type="SAM" id="SignalP"/>
    </source>
</evidence>
<organism evidence="3 4">
    <name type="scientific">Pseudoalteromonas gelatinilytica</name>
    <dbReference type="NCBI Taxonomy" id="1703256"/>
    <lineage>
        <taxon>Bacteria</taxon>
        <taxon>Pseudomonadati</taxon>
        <taxon>Pseudomonadota</taxon>
        <taxon>Gammaproteobacteria</taxon>
        <taxon>Alteromonadales</taxon>
        <taxon>Pseudoalteromonadaceae</taxon>
        <taxon>Pseudoalteromonas</taxon>
    </lineage>
</organism>
<evidence type="ECO:0000256" key="1">
    <source>
        <dbReference type="ARBA" id="ARBA00022729"/>
    </source>
</evidence>
<evidence type="ECO:0000313" key="4">
    <source>
        <dbReference type="Proteomes" id="UP000265938"/>
    </source>
</evidence>
<dbReference type="InterPro" id="IPR036322">
    <property type="entry name" value="WD40_repeat_dom_sf"/>
</dbReference>
<evidence type="ECO:0008006" key="5">
    <source>
        <dbReference type="Google" id="ProtNLM"/>
    </source>
</evidence>
<dbReference type="Proteomes" id="UP000265938">
    <property type="component" value="Unassembled WGS sequence"/>
</dbReference>
<name>A0A3A3EMC5_9GAMM</name>
<dbReference type="EMBL" id="QYSE01000001">
    <property type="protein sequence ID" value="RJF37510.1"/>
    <property type="molecule type" value="Genomic_DNA"/>
</dbReference>
<feature type="signal peptide" evidence="2">
    <location>
        <begin position="1"/>
        <end position="18"/>
    </location>
</feature>
<feature type="chain" id="PRO_5017199718" description="Cadherin domain-containing protein" evidence="2">
    <location>
        <begin position="19"/>
        <end position="1027"/>
    </location>
</feature>
<dbReference type="InterPro" id="IPR028994">
    <property type="entry name" value="Integrin_alpha_N"/>
</dbReference>
<reference evidence="3 4" key="1">
    <citation type="submission" date="2018-09" db="EMBL/GenBank/DDBJ databases">
        <title>Identification of marine bacteria producing industrial enzymes.</title>
        <authorList>
            <person name="Cheng T.H."/>
            <person name="Saidin J."/>
            <person name="Muhd D.D."/>
            <person name="Isa M.N.M."/>
            <person name="Bakar M.F.A."/>
            <person name="Ismail N."/>
        </authorList>
    </citation>
    <scope>NUCLEOTIDE SEQUENCE [LARGE SCALE GENOMIC DNA]</scope>
    <source>
        <strain evidence="3 4">MNAD 1.6</strain>
    </source>
</reference>
<dbReference type="Pfam" id="PF01839">
    <property type="entry name" value="FG-GAP"/>
    <property type="match status" value="1"/>
</dbReference>
<comment type="caution">
    <text evidence="3">The sequence shown here is derived from an EMBL/GenBank/DDBJ whole genome shotgun (WGS) entry which is preliminary data.</text>
</comment>
<dbReference type="InterPro" id="IPR013517">
    <property type="entry name" value="FG-GAP"/>
</dbReference>
<dbReference type="Gene3D" id="2.130.10.10">
    <property type="entry name" value="YVTN repeat-like/Quinoprotein amine dehydrogenase"/>
    <property type="match status" value="1"/>
</dbReference>
<sequence>MTKLTYLALLLCSQSLLATENTTHYNQYGDATLLSSQQINYDKTYFTSHDENNSQANLDRSLGLNLSNALADESLDLTSVYRRYSLGNSTGLNGLYSVDLFGNGNKQIISVQQNDFNIIEYKDNQYSVIEGFDSQGYIIDSALIKSIADDTYYLILMVSGQIVKINLLTMKFESTKEVFSSQSVMARDINNDGQDELIAIANSQVLILDQSDLSVISQLEYYGNKFVVGSFTEQNVHELMLEDGKLYRISENSIDYIKTLSTQLTGIHLQSVDTNQDGLDEVINGNGWYSIELISPNTDSVMWTANSDLDISRIIVADINNDGAQDLVYGDGQWGQIHALSLSTGQEFWQINNPEHSVSSILVDDFNLDGKTDIAWGAGYTSSGDDGFHIYTVEDKSKQWSQTIFSYSQFLLGLADIDGKGGIDVIFSENGTNKLQIVDIETNEQLLTNVDLTDGWNDYQYVITADLFNDGKNYLIVAGSETYTGNIQVFSPDNGNLLYTVAFESGDQISTIEAYDINQDGFLELIVGNGASHTGSEGSYIRVFNGQTGELIKRSPRLQDFWSGVSGIVAGIDTQQSSKELFALTGNQLVKYNYTDNSVTNYSLNGSFKSLEGVVIGGEKVLYAANQYGLLFSLTETGEKSEVAQLCDNSLNNIVSTRAGFILFSCEDKFGEYDLNNDELLYEVVRANQRSSIVSATYNGVDYSLLSGKSIEVFSNEAPTPLAKPQDSAVTSHVLAPLDVNFNLSDIDYVVFENSPSLGQLTFIDRQTGQFTYTPNGTVGVDELAFYTVKGRSRSGLAKFTATLTNQAPVVENSTITTHWNTPLILTLPASDADDEPLIFTVKNEPQHGQIELIDQNTGEIKYTPSGESLQPVSITFTAKDSLEETALANIVVELTNTTPTATDLSYETYYSTVVNGRFTGNDEDSDKLEYELVTSPSSGELSFDKDTGLFVYEPSGESAYSVSFTYRVKDRFASSETKTVVINIVGKADNSGSSSDSSSDSGSGGSLYYLMSLLLALVACRRKFKV</sequence>
<evidence type="ECO:0000313" key="3">
    <source>
        <dbReference type="EMBL" id="RJF37510.1"/>
    </source>
</evidence>
<dbReference type="AlphaFoldDB" id="A0A3A3EMC5"/>